<gene>
    <name evidence="1" type="ORF">M422DRAFT_97560</name>
</gene>
<protein>
    <submittedName>
        <fullName evidence="1">Unplaced genomic scaffold SPHSTscaffold_39, whole genome shotgun sequence</fullName>
    </submittedName>
</protein>
<feature type="non-terminal residue" evidence="1">
    <location>
        <position position="83"/>
    </location>
</feature>
<dbReference type="EMBL" id="KN837114">
    <property type="protein sequence ID" value="KIJ44945.1"/>
    <property type="molecule type" value="Genomic_DNA"/>
</dbReference>
<evidence type="ECO:0000313" key="2">
    <source>
        <dbReference type="Proteomes" id="UP000054279"/>
    </source>
</evidence>
<proteinExistence type="predicted"/>
<dbReference type="HOGENOM" id="CLU_000680_30_6_1"/>
<name>A0A0C9W0K4_SPHS4</name>
<evidence type="ECO:0000313" key="1">
    <source>
        <dbReference type="EMBL" id="KIJ44945.1"/>
    </source>
</evidence>
<keyword evidence="2" id="KW-1185">Reference proteome</keyword>
<organism evidence="1 2">
    <name type="scientific">Sphaerobolus stellatus (strain SS14)</name>
    <dbReference type="NCBI Taxonomy" id="990650"/>
    <lineage>
        <taxon>Eukaryota</taxon>
        <taxon>Fungi</taxon>
        <taxon>Dikarya</taxon>
        <taxon>Basidiomycota</taxon>
        <taxon>Agaricomycotina</taxon>
        <taxon>Agaricomycetes</taxon>
        <taxon>Phallomycetidae</taxon>
        <taxon>Geastrales</taxon>
        <taxon>Sphaerobolaceae</taxon>
        <taxon>Sphaerobolus</taxon>
    </lineage>
</organism>
<accession>A0A0C9W0K4</accession>
<dbReference type="GO" id="GO:0003676">
    <property type="term" value="F:nucleic acid binding"/>
    <property type="evidence" value="ECO:0007669"/>
    <property type="project" value="InterPro"/>
</dbReference>
<feature type="non-terminal residue" evidence="1">
    <location>
        <position position="1"/>
    </location>
</feature>
<dbReference type="Gene3D" id="3.30.420.10">
    <property type="entry name" value="Ribonuclease H-like superfamily/Ribonuclease H"/>
    <property type="match status" value="1"/>
</dbReference>
<sequence>EHTVFEGELAGAILILDIIQKTPRLKKVALLLDNQAAITSMRDICSKSGRWLAGIFREHLQQLLRKKRHICLDIVWVPDHVVV</sequence>
<dbReference type="InterPro" id="IPR036397">
    <property type="entry name" value="RNaseH_sf"/>
</dbReference>
<dbReference type="OrthoDB" id="3265515at2759"/>
<dbReference type="Proteomes" id="UP000054279">
    <property type="component" value="Unassembled WGS sequence"/>
</dbReference>
<reference evidence="1 2" key="1">
    <citation type="submission" date="2014-06" db="EMBL/GenBank/DDBJ databases">
        <title>Evolutionary Origins and Diversification of the Mycorrhizal Mutualists.</title>
        <authorList>
            <consortium name="DOE Joint Genome Institute"/>
            <consortium name="Mycorrhizal Genomics Consortium"/>
            <person name="Kohler A."/>
            <person name="Kuo A."/>
            <person name="Nagy L.G."/>
            <person name="Floudas D."/>
            <person name="Copeland A."/>
            <person name="Barry K.W."/>
            <person name="Cichocki N."/>
            <person name="Veneault-Fourrey C."/>
            <person name="LaButti K."/>
            <person name="Lindquist E.A."/>
            <person name="Lipzen A."/>
            <person name="Lundell T."/>
            <person name="Morin E."/>
            <person name="Murat C."/>
            <person name="Riley R."/>
            <person name="Ohm R."/>
            <person name="Sun H."/>
            <person name="Tunlid A."/>
            <person name="Henrissat B."/>
            <person name="Grigoriev I.V."/>
            <person name="Hibbett D.S."/>
            <person name="Martin F."/>
        </authorList>
    </citation>
    <scope>NUCLEOTIDE SEQUENCE [LARGE SCALE GENOMIC DNA]</scope>
    <source>
        <strain evidence="1 2">SS14</strain>
    </source>
</reference>
<dbReference type="AlphaFoldDB" id="A0A0C9W0K4"/>